<sequence>MTLGLNLNSPNNLYKKVSSPWSNESAKGEPHYSIPECFNTKQPSPLNQDSFSRFSPETLFYIFYSMPKDEAQLFAANELIKKVSVVIAISDIAADPEAEMQELLVGAPPLFVLRHGMKDFVWLCDSLIRDYSISPDQVALMTRHHDFSALQNYEGQVKILRIDPPSQTRVVVEF</sequence>
<gene>
    <name evidence="1" type="ORF">L1987_00551</name>
</gene>
<organism evidence="1 2">
    <name type="scientific">Smallanthus sonchifolius</name>
    <dbReference type="NCBI Taxonomy" id="185202"/>
    <lineage>
        <taxon>Eukaryota</taxon>
        <taxon>Viridiplantae</taxon>
        <taxon>Streptophyta</taxon>
        <taxon>Embryophyta</taxon>
        <taxon>Tracheophyta</taxon>
        <taxon>Spermatophyta</taxon>
        <taxon>Magnoliopsida</taxon>
        <taxon>eudicotyledons</taxon>
        <taxon>Gunneridae</taxon>
        <taxon>Pentapetalae</taxon>
        <taxon>asterids</taxon>
        <taxon>campanulids</taxon>
        <taxon>Asterales</taxon>
        <taxon>Asteraceae</taxon>
        <taxon>Asteroideae</taxon>
        <taxon>Heliantheae alliance</taxon>
        <taxon>Millerieae</taxon>
        <taxon>Smallanthus</taxon>
    </lineage>
</organism>
<name>A0ACB9K2N1_9ASTR</name>
<keyword evidence="2" id="KW-1185">Reference proteome</keyword>
<comment type="caution">
    <text evidence="1">The sequence shown here is derived from an EMBL/GenBank/DDBJ whole genome shotgun (WGS) entry which is preliminary data.</text>
</comment>
<protein>
    <submittedName>
        <fullName evidence="1">Uncharacterized protein</fullName>
    </submittedName>
</protein>
<dbReference type="Proteomes" id="UP001056120">
    <property type="component" value="Linkage Group LG01"/>
</dbReference>
<dbReference type="EMBL" id="CM042018">
    <property type="protein sequence ID" value="KAI3826503.1"/>
    <property type="molecule type" value="Genomic_DNA"/>
</dbReference>
<evidence type="ECO:0000313" key="2">
    <source>
        <dbReference type="Proteomes" id="UP001056120"/>
    </source>
</evidence>
<accession>A0ACB9K2N1</accession>
<reference evidence="2" key="1">
    <citation type="journal article" date="2022" name="Mol. Ecol. Resour.">
        <title>The genomes of chicory, endive, great burdock and yacon provide insights into Asteraceae palaeo-polyploidization history and plant inulin production.</title>
        <authorList>
            <person name="Fan W."/>
            <person name="Wang S."/>
            <person name="Wang H."/>
            <person name="Wang A."/>
            <person name="Jiang F."/>
            <person name="Liu H."/>
            <person name="Zhao H."/>
            <person name="Xu D."/>
            <person name="Zhang Y."/>
        </authorList>
    </citation>
    <scope>NUCLEOTIDE SEQUENCE [LARGE SCALE GENOMIC DNA]</scope>
    <source>
        <strain evidence="2">cv. Yunnan</strain>
    </source>
</reference>
<evidence type="ECO:0000313" key="1">
    <source>
        <dbReference type="EMBL" id="KAI3826503.1"/>
    </source>
</evidence>
<reference evidence="1 2" key="2">
    <citation type="journal article" date="2022" name="Mol. Ecol. Resour.">
        <title>The genomes of chicory, endive, great burdock and yacon provide insights into Asteraceae paleo-polyploidization history and plant inulin production.</title>
        <authorList>
            <person name="Fan W."/>
            <person name="Wang S."/>
            <person name="Wang H."/>
            <person name="Wang A."/>
            <person name="Jiang F."/>
            <person name="Liu H."/>
            <person name="Zhao H."/>
            <person name="Xu D."/>
            <person name="Zhang Y."/>
        </authorList>
    </citation>
    <scope>NUCLEOTIDE SEQUENCE [LARGE SCALE GENOMIC DNA]</scope>
    <source>
        <strain evidence="2">cv. Yunnan</strain>
        <tissue evidence="1">Leaves</tissue>
    </source>
</reference>
<proteinExistence type="predicted"/>